<reference evidence="2 3" key="1">
    <citation type="submission" date="2018-01" db="EMBL/GenBank/DDBJ databases">
        <title>A novel member of the phylum Bacteroidetes isolated from glacier ice.</title>
        <authorList>
            <person name="Liu Q."/>
            <person name="Xin Y.-H."/>
        </authorList>
    </citation>
    <scope>NUCLEOTIDE SEQUENCE [LARGE SCALE GENOMIC DNA]</scope>
    <source>
        <strain evidence="2 3">RB1R16</strain>
    </source>
</reference>
<dbReference type="OrthoDB" id="9791837at2"/>
<accession>A0A2S7SZK1</accession>
<feature type="domain" description="Methyltransferase" evidence="1">
    <location>
        <begin position="53"/>
        <end position="153"/>
    </location>
</feature>
<evidence type="ECO:0000313" key="3">
    <source>
        <dbReference type="Proteomes" id="UP000239872"/>
    </source>
</evidence>
<dbReference type="PANTHER" id="PTHR43861">
    <property type="entry name" value="TRANS-ACONITATE 2-METHYLTRANSFERASE-RELATED"/>
    <property type="match status" value="1"/>
</dbReference>
<evidence type="ECO:0000313" key="2">
    <source>
        <dbReference type="EMBL" id="PQJ12379.1"/>
    </source>
</evidence>
<dbReference type="CDD" id="cd02440">
    <property type="entry name" value="AdoMet_MTases"/>
    <property type="match status" value="1"/>
</dbReference>
<evidence type="ECO:0000259" key="1">
    <source>
        <dbReference type="Pfam" id="PF13847"/>
    </source>
</evidence>
<comment type="caution">
    <text evidence="2">The sequence shown here is derived from an EMBL/GenBank/DDBJ whole genome shotgun (WGS) entry which is preliminary data.</text>
</comment>
<proteinExistence type="predicted"/>
<dbReference type="InterPro" id="IPR029063">
    <property type="entry name" value="SAM-dependent_MTases_sf"/>
</dbReference>
<dbReference type="AlphaFoldDB" id="A0A2S7SZK1"/>
<dbReference type="Proteomes" id="UP000239872">
    <property type="component" value="Unassembled WGS sequence"/>
</dbReference>
<organism evidence="2 3">
    <name type="scientific">Flavipsychrobacter stenotrophus</name>
    <dbReference type="NCBI Taxonomy" id="2077091"/>
    <lineage>
        <taxon>Bacteria</taxon>
        <taxon>Pseudomonadati</taxon>
        <taxon>Bacteroidota</taxon>
        <taxon>Chitinophagia</taxon>
        <taxon>Chitinophagales</taxon>
        <taxon>Chitinophagaceae</taxon>
        <taxon>Flavipsychrobacter</taxon>
    </lineage>
</organism>
<dbReference type="RefSeq" id="WP_105037263.1">
    <property type="nucleotide sequence ID" value="NZ_PPSL01000001.1"/>
</dbReference>
<sequence>MLDKIKSFVKRKTSQKYRFNLQYTNHKWDGLATLAELGRYSLIVGFSRYFCTNGHILDLGCGEGILQDKFSTTDYSHYTGIDFSDVAIENVKKQARPNSTYLVGDLNKLTIEGTFDVIIYNESLNYLSNPKEAVTKLFPNLKPGGVFIVSLVDKYGKEQTGLWEMLNSILDIQESNKVINLEGNSWTVQVYKMKSGS</sequence>
<dbReference type="SUPFAM" id="SSF53335">
    <property type="entry name" value="S-adenosyl-L-methionine-dependent methyltransferases"/>
    <property type="match status" value="1"/>
</dbReference>
<protein>
    <recommendedName>
        <fullName evidence="1">Methyltransferase domain-containing protein</fullName>
    </recommendedName>
</protein>
<keyword evidence="3" id="KW-1185">Reference proteome</keyword>
<gene>
    <name evidence="2" type="ORF">CJD36_001095</name>
</gene>
<dbReference type="EMBL" id="PPSL01000001">
    <property type="protein sequence ID" value="PQJ12379.1"/>
    <property type="molecule type" value="Genomic_DNA"/>
</dbReference>
<name>A0A2S7SZK1_9BACT</name>
<dbReference type="Gene3D" id="3.40.50.150">
    <property type="entry name" value="Vaccinia Virus protein VP39"/>
    <property type="match status" value="1"/>
</dbReference>
<dbReference type="Pfam" id="PF13847">
    <property type="entry name" value="Methyltransf_31"/>
    <property type="match status" value="1"/>
</dbReference>
<dbReference type="InterPro" id="IPR025714">
    <property type="entry name" value="Methyltranfer_dom"/>
</dbReference>